<evidence type="ECO:0000313" key="2">
    <source>
        <dbReference type="EMBL" id="EST90584.1"/>
    </source>
</evidence>
<dbReference type="InterPro" id="IPR029057">
    <property type="entry name" value="PRTase-like"/>
</dbReference>
<dbReference type="SUPFAM" id="SSF53271">
    <property type="entry name" value="PRTase-like"/>
    <property type="match status" value="1"/>
</dbReference>
<dbReference type="RefSeq" id="WP_023605685.1">
    <property type="nucleotide sequence ID" value="NZ_AYSH01000004.1"/>
</dbReference>
<dbReference type="PANTHER" id="PTHR47505:SF1">
    <property type="entry name" value="DNA UTILIZATION PROTEIN YHGH"/>
    <property type="match status" value="1"/>
</dbReference>
<dbReference type="STRING" id="1408226.T233_00328"/>
<sequence>MKCLLCQRDYQPALSLTSLLSFQPLFKETICPNCYVQFESISDVTVERCQKCLKKLTTRELDVCGECQQWAEKYPHITYQHHALFYYNQIAKEWLHRYKFLRDYRFRTTFSKMLHAFYTKHSDYVFVPIPVSTKRLEERGFNQVTAMLESALIPYHVALTKSQDTLRQSQRKRTERIEMVQPFQLNKEVCIKTNKLMIVDDIYTTGSTIYHALDVFSQVGITKLEGFTIFR</sequence>
<dbReference type="Proteomes" id="UP000018126">
    <property type="component" value="Unassembled WGS sequence"/>
</dbReference>
<evidence type="ECO:0000256" key="1">
    <source>
        <dbReference type="ARBA" id="ARBA00008007"/>
    </source>
</evidence>
<reference evidence="2 3" key="1">
    <citation type="journal article" date="2013" name="Genome Announc.">
        <title>High-Quality Draft Genome Sequence of Vagococcus lutrae Strain LBD1, Isolated from the Largemouth Bass Micropterus salmoides.</title>
        <authorList>
            <person name="Lebreton F."/>
            <person name="Valentino M.D."/>
            <person name="Duncan L.B."/>
            <person name="Zeng Q."/>
            <person name="Manson McGuire A."/>
            <person name="Earl A.M."/>
            <person name="Gilmore M.S."/>
        </authorList>
    </citation>
    <scope>NUCLEOTIDE SEQUENCE [LARGE SCALE GENOMIC DNA]</scope>
    <source>
        <strain evidence="2 3">LBD1</strain>
    </source>
</reference>
<proteinExistence type="inferred from homology"/>
<name>V6Q644_9ENTE</name>
<evidence type="ECO:0000313" key="3">
    <source>
        <dbReference type="Proteomes" id="UP000018126"/>
    </source>
</evidence>
<dbReference type="PANTHER" id="PTHR47505">
    <property type="entry name" value="DNA UTILIZATION PROTEIN YHGH"/>
    <property type="match status" value="1"/>
</dbReference>
<evidence type="ECO:0008006" key="4">
    <source>
        <dbReference type="Google" id="ProtNLM"/>
    </source>
</evidence>
<dbReference type="InterPro" id="IPR051910">
    <property type="entry name" value="ComF/GntX_DNA_util-trans"/>
</dbReference>
<comment type="similarity">
    <text evidence="1">Belongs to the ComF/GntX family.</text>
</comment>
<gene>
    <name evidence="2" type="ORF">T233_00328</name>
</gene>
<protein>
    <recommendedName>
        <fullName evidence="4">Phosphoribosyltransferase domain-containing protein</fullName>
    </recommendedName>
</protein>
<dbReference type="CDD" id="cd06223">
    <property type="entry name" value="PRTases_typeI"/>
    <property type="match status" value="1"/>
</dbReference>
<dbReference type="InterPro" id="IPR000836">
    <property type="entry name" value="PRTase_dom"/>
</dbReference>
<organism evidence="2 3">
    <name type="scientific">Vagococcus lutrae LBD1</name>
    <dbReference type="NCBI Taxonomy" id="1408226"/>
    <lineage>
        <taxon>Bacteria</taxon>
        <taxon>Bacillati</taxon>
        <taxon>Bacillota</taxon>
        <taxon>Bacilli</taxon>
        <taxon>Lactobacillales</taxon>
        <taxon>Enterococcaceae</taxon>
        <taxon>Vagococcus</taxon>
    </lineage>
</organism>
<keyword evidence="3" id="KW-1185">Reference proteome</keyword>
<accession>V6Q644</accession>
<comment type="caution">
    <text evidence="2">The sequence shown here is derived from an EMBL/GenBank/DDBJ whole genome shotgun (WGS) entry which is preliminary data.</text>
</comment>
<dbReference type="AlphaFoldDB" id="V6Q644"/>
<dbReference type="eggNOG" id="COG1040">
    <property type="taxonomic scope" value="Bacteria"/>
</dbReference>
<dbReference type="EMBL" id="AYSH01000004">
    <property type="protein sequence ID" value="EST90584.1"/>
    <property type="molecule type" value="Genomic_DNA"/>
</dbReference>
<dbReference type="Gene3D" id="3.40.50.2020">
    <property type="match status" value="1"/>
</dbReference>